<feature type="region of interest" description="Disordered" evidence="1">
    <location>
        <begin position="279"/>
        <end position="340"/>
    </location>
</feature>
<evidence type="ECO:0000256" key="2">
    <source>
        <dbReference type="SAM" id="Phobius"/>
    </source>
</evidence>
<comment type="caution">
    <text evidence="3">The sequence shown here is derived from an EMBL/GenBank/DDBJ whole genome shotgun (WGS) entry which is preliminary data.</text>
</comment>
<keyword evidence="2" id="KW-0812">Transmembrane</keyword>
<evidence type="ECO:0000313" key="3">
    <source>
        <dbReference type="EMBL" id="KAJ7632514.1"/>
    </source>
</evidence>
<accession>A0AAD7BWJ5</accession>
<gene>
    <name evidence="3" type="ORF">FB45DRAFT_912656</name>
</gene>
<feature type="transmembrane region" description="Helical" evidence="2">
    <location>
        <begin position="43"/>
        <end position="62"/>
    </location>
</feature>
<keyword evidence="4" id="KW-1185">Reference proteome</keyword>
<feature type="transmembrane region" description="Helical" evidence="2">
    <location>
        <begin position="74"/>
        <end position="92"/>
    </location>
</feature>
<name>A0AAD7BWJ5_9AGAR</name>
<proteinExistence type="predicted"/>
<protein>
    <submittedName>
        <fullName evidence="3">Uncharacterized protein</fullName>
    </submittedName>
</protein>
<dbReference type="AlphaFoldDB" id="A0AAD7BWJ5"/>
<dbReference type="EMBL" id="JARKIF010000008">
    <property type="protein sequence ID" value="KAJ7632514.1"/>
    <property type="molecule type" value="Genomic_DNA"/>
</dbReference>
<feature type="transmembrane region" description="Helical" evidence="2">
    <location>
        <begin position="7"/>
        <end position="31"/>
    </location>
</feature>
<evidence type="ECO:0000256" key="1">
    <source>
        <dbReference type="SAM" id="MobiDB-lite"/>
    </source>
</evidence>
<reference evidence="3" key="1">
    <citation type="submission" date="2023-03" db="EMBL/GenBank/DDBJ databases">
        <title>Massive genome expansion in bonnet fungi (Mycena s.s.) driven by repeated elements and novel gene families across ecological guilds.</title>
        <authorList>
            <consortium name="Lawrence Berkeley National Laboratory"/>
            <person name="Harder C.B."/>
            <person name="Miyauchi S."/>
            <person name="Viragh M."/>
            <person name="Kuo A."/>
            <person name="Thoen E."/>
            <person name="Andreopoulos B."/>
            <person name="Lu D."/>
            <person name="Skrede I."/>
            <person name="Drula E."/>
            <person name="Henrissat B."/>
            <person name="Morin E."/>
            <person name="Kohler A."/>
            <person name="Barry K."/>
            <person name="LaButti K."/>
            <person name="Morin E."/>
            <person name="Salamov A."/>
            <person name="Lipzen A."/>
            <person name="Mereny Z."/>
            <person name="Hegedus B."/>
            <person name="Baldrian P."/>
            <person name="Stursova M."/>
            <person name="Weitz H."/>
            <person name="Taylor A."/>
            <person name="Grigoriev I.V."/>
            <person name="Nagy L.G."/>
            <person name="Martin F."/>
            <person name="Kauserud H."/>
        </authorList>
    </citation>
    <scope>NUCLEOTIDE SEQUENCE</scope>
    <source>
        <strain evidence="3">9284</strain>
    </source>
</reference>
<organism evidence="3 4">
    <name type="scientific">Roridomyces roridus</name>
    <dbReference type="NCBI Taxonomy" id="1738132"/>
    <lineage>
        <taxon>Eukaryota</taxon>
        <taxon>Fungi</taxon>
        <taxon>Dikarya</taxon>
        <taxon>Basidiomycota</taxon>
        <taxon>Agaricomycotina</taxon>
        <taxon>Agaricomycetes</taxon>
        <taxon>Agaricomycetidae</taxon>
        <taxon>Agaricales</taxon>
        <taxon>Marasmiineae</taxon>
        <taxon>Mycenaceae</taxon>
        <taxon>Roridomyces</taxon>
    </lineage>
</organism>
<dbReference type="Proteomes" id="UP001221142">
    <property type="component" value="Unassembled WGS sequence"/>
</dbReference>
<feature type="transmembrane region" description="Helical" evidence="2">
    <location>
        <begin position="134"/>
        <end position="156"/>
    </location>
</feature>
<keyword evidence="2" id="KW-0472">Membrane</keyword>
<sequence>MLFLPTVRYLVFASFIVCNSVLASVAVWNASLSPPARDSRLDTYIVVVGALGLALTFAIIFTELVRRNAFTSRVWFETLWTLLFFSAGPRYFAISARCASALAAVGPDDMCNQQSPPSNSNTGQQCTSLRVLMAFTWLAALILLIYFVLLIVLVAVNSNNESVPRIWVCTIHNFPPLMSAVRSHSPALPRFTSGNKMSEVVTPLPLPAPMPQRPTVVPSALYSMGLGSQYEIEYFQPPAPTSPVVSPADHLHRHPSTAGSVQAALALYPQFLSSAYVAQPPPGQPSPSVVASPLPPPLAPVRVKRKPPPLTITPQTSSKPMGPRMRSGPANTSSHRERRT</sequence>
<keyword evidence="2" id="KW-1133">Transmembrane helix</keyword>
<evidence type="ECO:0000313" key="4">
    <source>
        <dbReference type="Proteomes" id="UP001221142"/>
    </source>
</evidence>